<gene>
    <name evidence="1" type="ORF">O6H91_12G009100</name>
</gene>
<proteinExistence type="predicted"/>
<comment type="caution">
    <text evidence="1">The sequence shown here is derived from an EMBL/GenBank/DDBJ whole genome shotgun (WGS) entry which is preliminary data.</text>
</comment>
<evidence type="ECO:0000313" key="2">
    <source>
        <dbReference type="Proteomes" id="UP001162992"/>
    </source>
</evidence>
<evidence type="ECO:0000313" key="1">
    <source>
        <dbReference type="EMBL" id="KAJ7534896.1"/>
    </source>
</evidence>
<protein>
    <submittedName>
        <fullName evidence="1">Uncharacterized protein</fullName>
    </submittedName>
</protein>
<dbReference type="Proteomes" id="UP001162992">
    <property type="component" value="Chromosome 12"/>
</dbReference>
<dbReference type="EMBL" id="CM055103">
    <property type="protein sequence ID" value="KAJ7534896.1"/>
    <property type="molecule type" value="Genomic_DNA"/>
</dbReference>
<keyword evidence="2" id="KW-1185">Reference proteome</keyword>
<accession>A0ACC2BYR7</accession>
<organism evidence="1 2">
    <name type="scientific">Diphasiastrum complanatum</name>
    <name type="common">Issler's clubmoss</name>
    <name type="synonym">Lycopodium complanatum</name>
    <dbReference type="NCBI Taxonomy" id="34168"/>
    <lineage>
        <taxon>Eukaryota</taxon>
        <taxon>Viridiplantae</taxon>
        <taxon>Streptophyta</taxon>
        <taxon>Embryophyta</taxon>
        <taxon>Tracheophyta</taxon>
        <taxon>Lycopodiopsida</taxon>
        <taxon>Lycopodiales</taxon>
        <taxon>Lycopodiaceae</taxon>
        <taxon>Lycopodioideae</taxon>
        <taxon>Diphasiastrum</taxon>
    </lineage>
</organism>
<sequence>MAGPALSDRKPVLGKLEGVLSSTAVVIPLVNLSDDSSSSGDGDDRNSNANNEAVSSFMSGHQFKRSRPPVSQGEINAFAGQEEKKPRILEPKIENRTLVATPSSQNSMEVEWLEDSEQSDLPLDFLEPLSPDVLREGVEGHSPISAEKSDTQAALVPAQHTYPSVASSRSHGSGLKGGCRQFWKAGDYEGQPTLSPTLGGMDHVRVHPKFLHSNATSHKWALGAMAELLDNALDEVPNGATFVNVDMIKSPKDGRPMLFIEDDGGGMDSERMRQCMSLGYSAKTKSANTIGQYGNGFKTSTMRLGADVIVFSRSTGGANGSPCQSVGLLSYTFLRSKGCEDIIVPMVDYDITPFGIQKLLRLSDKEWQDNLEIITEWSPYPTEADLLNQFSGMKDHGTKIIVYNLWEDDEGKLELDFDADPRDIQLRGVNRDEKKIAMAKELPNSRHYLTYQHSLRSYVSILYLRLPKKFRIIMRGKQVEHHNLVDDMIHKEIITYRPQGAMEAQITNTMTKVTVGFVKDAEKHVDVQGFNVYHKNRLIKPFWRIWNSSSSQGRGVIGFLEANFVEPAHDKQGFEKTTVLARLEGRLLHMQKKYWHQNCHLIGYVNNSQKQVKNKMPEATAVNSTVPQAAVPDCTPTAALQPNTLKSIRSPPHLERTGIQSSEKEPSGTLGTERKRTSISNDLLSSANQRFHNKLPSSLEMPIPMQIAANNYVNKQSFERLGHGKHGSLDVDRKEQLACENLQLRERLQKLEDSGNQNLILEIGRNKELQAQVKDMTEQLVKVREERDAVKKECGSLTAALTELRKQRELDDQEMRRNLKVAVARVRELEAENKRLQMIVSPVEKTPKTLDLT</sequence>
<reference evidence="2" key="1">
    <citation type="journal article" date="2024" name="Proc. Natl. Acad. Sci. U.S.A.">
        <title>Extraordinary preservation of gene collinearity over three hundred million years revealed in homosporous lycophytes.</title>
        <authorList>
            <person name="Li C."/>
            <person name="Wickell D."/>
            <person name="Kuo L.Y."/>
            <person name="Chen X."/>
            <person name="Nie B."/>
            <person name="Liao X."/>
            <person name="Peng D."/>
            <person name="Ji J."/>
            <person name="Jenkins J."/>
            <person name="Williams M."/>
            <person name="Shu S."/>
            <person name="Plott C."/>
            <person name="Barry K."/>
            <person name="Rajasekar S."/>
            <person name="Grimwood J."/>
            <person name="Han X."/>
            <person name="Sun S."/>
            <person name="Hou Z."/>
            <person name="He W."/>
            <person name="Dai G."/>
            <person name="Sun C."/>
            <person name="Schmutz J."/>
            <person name="Leebens-Mack J.H."/>
            <person name="Li F.W."/>
            <person name="Wang L."/>
        </authorList>
    </citation>
    <scope>NUCLEOTIDE SEQUENCE [LARGE SCALE GENOMIC DNA]</scope>
    <source>
        <strain evidence="2">cv. PW_Plant_1</strain>
    </source>
</reference>
<name>A0ACC2BYR7_DIPCM</name>